<feature type="transmembrane region" description="Helical" evidence="1">
    <location>
        <begin position="21"/>
        <end position="42"/>
    </location>
</feature>
<keyword evidence="1" id="KW-0472">Membrane</keyword>
<proteinExistence type="predicted"/>
<keyword evidence="1" id="KW-0812">Transmembrane</keyword>
<dbReference type="EMBL" id="EF488826">
    <property type="protein sequence ID" value="ABP68867.1"/>
    <property type="molecule type" value="Genomic_DNA"/>
</dbReference>
<evidence type="ECO:0000313" key="2">
    <source>
        <dbReference type="EMBL" id="ABP68867.1"/>
    </source>
</evidence>
<accession>A4ZVU8</accession>
<keyword evidence="1" id="KW-1133">Transmembrane helix</keyword>
<sequence length="62" mass="7403">MICVLCYCFIYYRHDSNLLGLYLNNVSYFLSFSLLLLILGTYKGSCQFYHSLLYTDKYKYSL</sequence>
<gene>
    <name evidence="2" type="primary">HAP2.1</name>
</gene>
<reference evidence="2" key="1">
    <citation type="journal article" date="2008" name="Genes Dev.">
        <title>Trans-regulation of the expression of the transcription factor MtHAP2-1 by a uORF controls root nodule development.</title>
        <authorList>
            <person name="Combier J.P."/>
            <person name="de Billy F."/>
            <person name="Gamas P."/>
            <person name="Niebel A."/>
            <person name="Rivas S."/>
        </authorList>
    </citation>
    <scope>NUCLEOTIDE SEQUENCE</scope>
</reference>
<protein>
    <submittedName>
        <fullName evidence="2">UORF1</fullName>
    </submittedName>
</protein>
<name>A4ZVU8_MEDTR</name>
<organism evidence="2">
    <name type="scientific">Medicago truncatula</name>
    <name type="common">Barrel medic</name>
    <name type="synonym">Medicago tribuloides</name>
    <dbReference type="NCBI Taxonomy" id="3880"/>
    <lineage>
        <taxon>Eukaryota</taxon>
        <taxon>Viridiplantae</taxon>
        <taxon>Streptophyta</taxon>
        <taxon>Embryophyta</taxon>
        <taxon>Tracheophyta</taxon>
        <taxon>Spermatophyta</taxon>
        <taxon>Magnoliopsida</taxon>
        <taxon>eudicotyledons</taxon>
        <taxon>Gunneridae</taxon>
        <taxon>Pentapetalae</taxon>
        <taxon>rosids</taxon>
        <taxon>fabids</taxon>
        <taxon>Fabales</taxon>
        <taxon>Fabaceae</taxon>
        <taxon>Papilionoideae</taxon>
        <taxon>50 kb inversion clade</taxon>
        <taxon>NPAAA clade</taxon>
        <taxon>Hologalegina</taxon>
        <taxon>IRL clade</taxon>
        <taxon>Trifolieae</taxon>
        <taxon>Medicago</taxon>
    </lineage>
</organism>
<dbReference type="AlphaFoldDB" id="A4ZVU8"/>
<evidence type="ECO:0000256" key="1">
    <source>
        <dbReference type="SAM" id="Phobius"/>
    </source>
</evidence>